<comment type="catalytic activity">
    <reaction evidence="9">
        <text>4-CDP-2-C-methyl-D-erythritol + ATP = 4-CDP-2-C-methyl-D-erythritol 2-phosphate + ADP + H(+)</text>
        <dbReference type="Rhea" id="RHEA:18437"/>
        <dbReference type="ChEBI" id="CHEBI:15378"/>
        <dbReference type="ChEBI" id="CHEBI:30616"/>
        <dbReference type="ChEBI" id="CHEBI:57823"/>
        <dbReference type="ChEBI" id="CHEBI:57919"/>
        <dbReference type="ChEBI" id="CHEBI:456216"/>
        <dbReference type="EC" id="2.7.1.148"/>
    </reaction>
</comment>
<dbReference type="GO" id="GO:0050515">
    <property type="term" value="F:4-(cytidine 5'-diphospho)-2-C-methyl-D-erythritol kinase activity"/>
    <property type="evidence" value="ECO:0007669"/>
    <property type="project" value="UniProtKB-UniRule"/>
</dbReference>
<evidence type="ECO:0000256" key="4">
    <source>
        <dbReference type="ARBA" id="ARBA00022679"/>
    </source>
</evidence>
<dbReference type="InterPro" id="IPR020568">
    <property type="entry name" value="Ribosomal_Su5_D2-typ_SF"/>
</dbReference>
<evidence type="ECO:0000256" key="1">
    <source>
        <dbReference type="ARBA" id="ARBA00009684"/>
    </source>
</evidence>
<dbReference type="PIRSF" id="PIRSF010376">
    <property type="entry name" value="IspE"/>
    <property type="match status" value="1"/>
</dbReference>
<gene>
    <name evidence="9" type="primary">ispE</name>
    <name evidence="12" type="ORF">GGQ54_002321</name>
</gene>
<dbReference type="SUPFAM" id="SSF55060">
    <property type="entry name" value="GHMP Kinase, C-terminal domain"/>
    <property type="match status" value="1"/>
</dbReference>
<proteinExistence type="inferred from homology"/>
<name>A0A7Z0DAF7_9ACTN</name>
<dbReference type="InterPro" id="IPR014721">
    <property type="entry name" value="Ribsml_uS5_D2-typ_fold_subgr"/>
</dbReference>
<dbReference type="Gene3D" id="3.30.230.10">
    <property type="match status" value="1"/>
</dbReference>
<keyword evidence="6 9" id="KW-0418">Kinase</keyword>
<keyword evidence="4 9" id="KW-0808">Transferase</keyword>
<dbReference type="Pfam" id="PF08544">
    <property type="entry name" value="GHMP_kinases_C"/>
    <property type="match status" value="1"/>
</dbReference>
<keyword evidence="13" id="KW-1185">Reference proteome</keyword>
<dbReference type="InterPro" id="IPR036554">
    <property type="entry name" value="GHMP_kinase_C_sf"/>
</dbReference>
<dbReference type="GO" id="GO:0005524">
    <property type="term" value="F:ATP binding"/>
    <property type="evidence" value="ECO:0007669"/>
    <property type="project" value="UniProtKB-UniRule"/>
</dbReference>
<evidence type="ECO:0000256" key="3">
    <source>
        <dbReference type="ARBA" id="ARBA00017473"/>
    </source>
</evidence>
<dbReference type="NCBIfam" id="TIGR00154">
    <property type="entry name" value="ispE"/>
    <property type="match status" value="1"/>
</dbReference>
<comment type="caution">
    <text evidence="12">The sequence shown here is derived from an EMBL/GenBank/DDBJ whole genome shotgun (WGS) entry which is preliminary data.</text>
</comment>
<dbReference type="InterPro" id="IPR006204">
    <property type="entry name" value="GHMP_kinase_N_dom"/>
</dbReference>
<evidence type="ECO:0000256" key="7">
    <source>
        <dbReference type="ARBA" id="ARBA00022840"/>
    </source>
</evidence>
<dbReference type="PANTHER" id="PTHR43527">
    <property type="entry name" value="4-DIPHOSPHOCYTIDYL-2-C-METHYL-D-ERYTHRITOL KINASE, CHLOROPLASTIC"/>
    <property type="match status" value="1"/>
</dbReference>
<dbReference type="SUPFAM" id="SSF54211">
    <property type="entry name" value="Ribosomal protein S5 domain 2-like"/>
    <property type="match status" value="1"/>
</dbReference>
<protein>
    <recommendedName>
        <fullName evidence="3 9">4-diphosphocytidyl-2-C-methyl-D-erythritol kinase</fullName>
        <shortName evidence="9">CMK</shortName>
        <ecNumber evidence="2 9">2.7.1.148</ecNumber>
    </recommendedName>
    <alternativeName>
        <fullName evidence="8 9">4-(cytidine-5'-diphospho)-2-C-methyl-D-erythritol kinase</fullName>
    </alternativeName>
</protein>
<dbReference type="Proteomes" id="UP000527616">
    <property type="component" value="Unassembled WGS sequence"/>
</dbReference>
<evidence type="ECO:0000259" key="11">
    <source>
        <dbReference type="Pfam" id="PF08544"/>
    </source>
</evidence>
<evidence type="ECO:0000313" key="12">
    <source>
        <dbReference type="EMBL" id="NYI71761.1"/>
    </source>
</evidence>
<evidence type="ECO:0000256" key="9">
    <source>
        <dbReference type="HAMAP-Rule" id="MF_00061"/>
    </source>
</evidence>
<keyword evidence="7 9" id="KW-0067">ATP-binding</keyword>
<feature type="active site" evidence="9">
    <location>
        <position position="17"/>
    </location>
</feature>
<evidence type="ECO:0000313" key="13">
    <source>
        <dbReference type="Proteomes" id="UP000527616"/>
    </source>
</evidence>
<dbReference type="EMBL" id="JACBZS010000001">
    <property type="protein sequence ID" value="NYI71761.1"/>
    <property type="molecule type" value="Genomic_DNA"/>
</dbReference>
<accession>A0A7Z0DAF7</accession>
<dbReference type="InterPro" id="IPR004424">
    <property type="entry name" value="IspE"/>
</dbReference>
<dbReference type="InterPro" id="IPR013750">
    <property type="entry name" value="GHMP_kinase_C_dom"/>
</dbReference>
<dbReference type="PANTHER" id="PTHR43527:SF2">
    <property type="entry name" value="4-DIPHOSPHOCYTIDYL-2-C-METHYL-D-ERYTHRITOL KINASE, CHLOROPLASTIC"/>
    <property type="match status" value="1"/>
</dbReference>
<dbReference type="Pfam" id="PF00288">
    <property type="entry name" value="GHMP_kinases_N"/>
    <property type="match status" value="1"/>
</dbReference>
<organism evidence="12 13">
    <name type="scientific">Naumannella cuiyingiana</name>
    <dbReference type="NCBI Taxonomy" id="1347891"/>
    <lineage>
        <taxon>Bacteria</taxon>
        <taxon>Bacillati</taxon>
        <taxon>Actinomycetota</taxon>
        <taxon>Actinomycetes</taxon>
        <taxon>Propionibacteriales</taxon>
        <taxon>Propionibacteriaceae</taxon>
        <taxon>Naumannella</taxon>
    </lineage>
</organism>
<feature type="domain" description="GHMP kinase C-terminal" evidence="11">
    <location>
        <begin position="214"/>
        <end position="285"/>
    </location>
</feature>
<feature type="binding site" evidence="9">
    <location>
        <begin position="105"/>
        <end position="115"/>
    </location>
    <ligand>
        <name>ATP</name>
        <dbReference type="ChEBI" id="CHEBI:30616"/>
    </ligand>
</feature>
<dbReference type="Gene3D" id="3.30.70.890">
    <property type="entry name" value="GHMP kinase, C-terminal domain"/>
    <property type="match status" value="1"/>
</dbReference>
<evidence type="ECO:0000256" key="6">
    <source>
        <dbReference type="ARBA" id="ARBA00022777"/>
    </source>
</evidence>
<sequence length="306" mass="31744">MVSEVVVNRVVVRVPAKINLSLAVGARAADGYHPLATVFEAVSLFDEVHAEEFDGDGIDVLVAGAGAESVPTGEDNLAVRAARLLAERYDIELAGLALTLRKAIPTAGGMAGGSADAAGTLLACSVLWDIDIDADEMRDLAAELGSDVPFALLGGTAIGTGRGTELVPVLSRGRRHWVLVFDNDGLSTADVYRRYDELRPKGSELAVPDELMNALTAGSVVDLAPALRNDLAEAAIDLRPDLEDLLARGVEAGALAGMISGSGPTCAFLCRDESTAIDVSGRLARDGAGDRVRRVVGPAHGARLLG</sequence>
<comment type="pathway">
    <text evidence="9">Isoprenoid biosynthesis; isopentenyl diphosphate biosynthesis via DXP pathway; isopentenyl diphosphate from 1-deoxy-D-xylulose 5-phosphate: step 3/6.</text>
</comment>
<dbReference type="RefSeq" id="WP_343045944.1">
    <property type="nucleotide sequence ID" value="NZ_JACBZS010000001.1"/>
</dbReference>
<evidence type="ECO:0000259" key="10">
    <source>
        <dbReference type="Pfam" id="PF00288"/>
    </source>
</evidence>
<evidence type="ECO:0000256" key="8">
    <source>
        <dbReference type="ARBA" id="ARBA00032554"/>
    </source>
</evidence>
<dbReference type="UniPathway" id="UPA00056">
    <property type="reaction ID" value="UER00094"/>
</dbReference>
<feature type="domain" description="GHMP kinase N-terminal" evidence="10">
    <location>
        <begin position="76"/>
        <end position="155"/>
    </location>
</feature>
<reference evidence="12 13" key="1">
    <citation type="submission" date="2020-07" db="EMBL/GenBank/DDBJ databases">
        <title>Sequencing the genomes of 1000 actinobacteria strains.</title>
        <authorList>
            <person name="Klenk H.-P."/>
        </authorList>
    </citation>
    <scope>NUCLEOTIDE SEQUENCE [LARGE SCALE GENOMIC DNA]</scope>
    <source>
        <strain evidence="12 13">DSM 103164</strain>
    </source>
</reference>
<feature type="active site" evidence="9">
    <location>
        <position position="147"/>
    </location>
</feature>
<keyword evidence="9" id="KW-0414">Isoprene biosynthesis</keyword>
<comment type="similarity">
    <text evidence="1 9">Belongs to the GHMP kinase family. IspE subfamily.</text>
</comment>
<evidence type="ECO:0000256" key="5">
    <source>
        <dbReference type="ARBA" id="ARBA00022741"/>
    </source>
</evidence>
<dbReference type="AlphaFoldDB" id="A0A7Z0DAF7"/>
<dbReference type="HAMAP" id="MF_00061">
    <property type="entry name" value="IspE"/>
    <property type="match status" value="1"/>
</dbReference>
<dbReference type="NCBIfam" id="NF002870">
    <property type="entry name" value="PRK03188.1"/>
    <property type="match status" value="1"/>
</dbReference>
<dbReference type="GO" id="GO:0016114">
    <property type="term" value="P:terpenoid biosynthetic process"/>
    <property type="evidence" value="ECO:0007669"/>
    <property type="project" value="UniProtKB-UniRule"/>
</dbReference>
<dbReference type="EC" id="2.7.1.148" evidence="2 9"/>
<evidence type="ECO:0000256" key="2">
    <source>
        <dbReference type="ARBA" id="ARBA00012052"/>
    </source>
</evidence>
<keyword evidence="5 9" id="KW-0547">Nucleotide-binding</keyword>
<comment type="function">
    <text evidence="9">Catalyzes the phosphorylation of the position 2 hydroxy group of 4-diphosphocytidyl-2C-methyl-D-erythritol.</text>
</comment>
<dbReference type="GO" id="GO:0019288">
    <property type="term" value="P:isopentenyl diphosphate biosynthetic process, methylerythritol 4-phosphate pathway"/>
    <property type="evidence" value="ECO:0007669"/>
    <property type="project" value="UniProtKB-UniRule"/>
</dbReference>